<sequence>MKDGCECCEAHFGEYHANWCECKPNVRIGSALEEFVHKQWMEDPDE</sequence>
<gene>
    <name evidence="1" type="ORF">LCGC14_0642870</name>
</gene>
<dbReference type="AlphaFoldDB" id="A0A0F9QYS0"/>
<name>A0A0F9QYS0_9ZZZZ</name>
<reference evidence="1" key="1">
    <citation type="journal article" date="2015" name="Nature">
        <title>Complex archaea that bridge the gap between prokaryotes and eukaryotes.</title>
        <authorList>
            <person name="Spang A."/>
            <person name="Saw J.H."/>
            <person name="Jorgensen S.L."/>
            <person name="Zaremba-Niedzwiedzka K."/>
            <person name="Martijn J."/>
            <person name="Lind A.E."/>
            <person name="van Eijk R."/>
            <person name="Schleper C."/>
            <person name="Guy L."/>
            <person name="Ettema T.J."/>
        </authorList>
    </citation>
    <scope>NUCLEOTIDE SEQUENCE</scope>
</reference>
<dbReference type="EMBL" id="LAZR01001168">
    <property type="protein sequence ID" value="KKN49450.1"/>
    <property type="molecule type" value="Genomic_DNA"/>
</dbReference>
<organism evidence="1">
    <name type="scientific">marine sediment metagenome</name>
    <dbReference type="NCBI Taxonomy" id="412755"/>
    <lineage>
        <taxon>unclassified sequences</taxon>
        <taxon>metagenomes</taxon>
        <taxon>ecological metagenomes</taxon>
    </lineage>
</organism>
<protein>
    <submittedName>
        <fullName evidence="1">Uncharacterized protein</fullName>
    </submittedName>
</protein>
<evidence type="ECO:0000313" key="1">
    <source>
        <dbReference type="EMBL" id="KKN49450.1"/>
    </source>
</evidence>
<comment type="caution">
    <text evidence="1">The sequence shown here is derived from an EMBL/GenBank/DDBJ whole genome shotgun (WGS) entry which is preliminary data.</text>
</comment>
<accession>A0A0F9QYS0</accession>
<proteinExistence type="predicted"/>